<dbReference type="Proteomes" id="UP000265160">
    <property type="component" value="LG12"/>
</dbReference>
<keyword evidence="7" id="KW-0963">Cytoplasm</keyword>
<evidence type="ECO:0000256" key="18">
    <source>
        <dbReference type="ARBA" id="ARBA00041032"/>
    </source>
</evidence>
<dbReference type="InterPro" id="IPR011992">
    <property type="entry name" value="EF-hand-dom_pair"/>
</dbReference>
<dbReference type="GO" id="GO:0030027">
    <property type="term" value="C:lamellipodium"/>
    <property type="evidence" value="ECO:0007669"/>
    <property type="project" value="UniProtKB-SubCell"/>
</dbReference>
<evidence type="ECO:0000256" key="12">
    <source>
        <dbReference type="ARBA" id="ARBA00023013"/>
    </source>
</evidence>
<dbReference type="GO" id="GO:0005509">
    <property type="term" value="F:calcium ion binding"/>
    <property type="evidence" value="ECO:0007669"/>
    <property type="project" value="InterPro"/>
</dbReference>
<evidence type="ECO:0000256" key="1">
    <source>
        <dbReference type="ARBA" id="ARBA00004123"/>
    </source>
</evidence>
<evidence type="ECO:0000256" key="14">
    <source>
        <dbReference type="ARBA" id="ARBA00023242"/>
    </source>
</evidence>
<evidence type="ECO:0000256" key="19">
    <source>
        <dbReference type="ARBA" id="ARBA00042981"/>
    </source>
</evidence>
<evidence type="ECO:0000256" key="13">
    <source>
        <dbReference type="ARBA" id="ARBA00023136"/>
    </source>
</evidence>
<keyword evidence="11" id="KW-0106">Calcium</keyword>
<dbReference type="GO" id="GO:0030154">
    <property type="term" value="P:cell differentiation"/>
    <property type="evidence" value="ECO:0007669"/>
    <property type="project" value="UniProtKB-KW"/>
</dbReference>
<keyword evidence="8" id="KW-0519">Myristate</keyword>
<keyword evidence="9" id="KW-0479">Metal-binding</keyword>
<dbReference type="PANTHER" id="PTHR46823">
    <property type="entry name" value="CALCINEURIN B HOMOLOGOUS PROTEIN 3"/>
    <property type="match status" value="1"/>
</dbReference>
<keyword evidence="22" id="KW-1185">Reference proteome</keyword>
<reference evidence="21" key="2">
    <citation type="submission" date="2025-08" db="UniProtKB">
        <authorList>
            <consortium name="Ensembl"/>
        </authorList>
    </citation>
    <scope>IDENTIFICATION</scope>
</reference>
<dbReference type="AlphaFoldDB" id="A0A3P9CAJ9"/>
<dbReference type="GO" id="GO:0005634">
    <property type="term" value="C:nucleus"/>
    <property type="evidence" value="ECO:0007669"/>
    <property type="project" value="UniProtKB-SubCell"/>
</dbReference>
<dbReference type="STRING" id="106582.ENSMZEP00005019315"/>
<dbReference type="Pfam" id="PF13405">
    <property type="entry name" value="EF-hand_6"/>
    <property type="match status" value="1"/>
</dbReference>
<evidence type="ECO:0000256" key="2">
    <source>
        <dbReference type="ARBA" id="ARBA00004496"/>
    </source>
</evidence>
<keyword evidence="12" id="KW-0649">Protein kinase inhibitor</keyword>
<evidence type="ECO:0000256" key="7">
    <source>
        <dbReference type="ARBA" id="ARBA00022490"/>
    </source>
</evidence>
<evidence type="ECO:0000259" key="20">
    <source>
        <dbReference type="PROSITE" id="PS50222"/>
    </source>
</evidence>
<keyword evidence="15" id="KW-0966">Cell projection</keyword>
<evidence type="ECO:0000256" key="17">
    <source>
        <dbReference type="ARBA" id="ARBA00038164"/>
    </source>
</evidence>
<accession>A0A3P9CAJ9</accession>
<evidence type="ECO:0000256" key="4">
    <source>
        <dbReference type="ARBA" id="ARBA00004632"/>
    </source>
</evidence>
<proteinExistence type="inferred from homology"/>
<dbReference type="PROSITE" id="PS50222">
    <property type="entry name" value="EF_HAND_2"/>
    <property type="match status" value="1"/>
</dbReference>
<evidence type="ECO:0000256" key="16">
    <source>
        <dbReference type="ARBA" id="ARBA00023288"/>
    </source>
</evidence>
<dbReference type="GO" id="GO:0004860">
    <property type="term" value="F:protein kinase inhibitor activity"/>
    <property type="evidence" value="ECO:0007669"/>
    <property type="project" value="UniProtKB-KW"/>
</dbReference>
<dbReference type="GO" id="GO:0032587">
    <property type="term" value="C:ruffle membrane"/>
    <property type="evidence" value="ECO:0007669"/>
    <property type="project" value="UniProtKB-SubCell"/>
</dbReference>
<keyword evidence="14" id="KW-0539">Nucleus</keyword>
<protein>
    <recommendedName>
        <fullName evidence="18">Calcineurin B homologous protein 3</fullName>
    </recommendedName>
    <alternativeName>
        <fullName evidence="19">Tescalcin</fullName>
    </alternativeName>
</protein>
<evidence type="ECO:0000256" key="3">
    <source>
        <dbReference type="ARBA" id="ARBA00004510"/>
    </source>
</evidence>
<keyword evidence="6" id="KW-1003">Cell membrane</keyword>
<reference evidence="21 22" key="1">
    <citation type="journal article" date="2014" name="Nature">
        <title>The genomic substrate for adaptive radiation in African cichlid fish.</title>
        <authorList>
            <person name="Brawand D."/>
            <person name="Wagner C.E."/>
            <person name="Li Y.I."/>
            <person name="Malinsky M."/>
            <person name="Keller I."/>
            <person name="Fan S."/>
            <person name="Simakov O."/>
            <person name="Ng A.Y."/>
            <person name="Lim Z.W."/>
            <person name="Bezault E."/>
            <person name="Turner-Maier J."/>
            <person name="Johnson J."/>
            <person name="Alcazar R."/>
            <person name="Noh H.J."/>
            <person name="Russell P."/>
            <person name="Aken B."/>
            <person name="Alfoldi J."/>
            <person name="Amemiya C."/>
            <person name="Azzouzi N."/>
            <person name="Baroiller J.F."/>
            <person name="Barloy-Hubler F."/>
            <person name="Berlin A."/>
            <person name="Bloomquist R."/>
            <person name="Carleton K.L."/>
            <person name="Conte M.A."/>
            <person name="D'Cotta H."/>
            <person name="Eshel O."/>
            <person name="Gaffney L."/>
            <person name="Galibert F."/>
            <person name="Gante H.F."/>
            <person name="Gnerre S."/>
            <person name="Greuter L."/>
            <person name="Guyon R."/>
            <person name="Haddad N.S."/>
            <person name="Haerty W."/>
            <person name="Harris R.M."/>
            <person name="Hofmann H.A."/>
            <person name="Hourlier T."/>
            <person name="Hulata G."/>
            <person name="Jaffe D.B."/>
            <person name="Lara M."/>
            <person name="Lee A.P."/>
            <person name="MacCallum I."/>
            <person name="Mwaiko S."/>
            <person name="Nikaido M."/>
            <person name="Nishihara H."/>
            <person name="Ozouf-Costaz C."/>
            <person name="Penman D.J."/>
            <person name="Przybylski D."/>
            <person name="Rakotomanga M."/>
            <person name="Renn S.C.P."/>
            <person name="Ribeiro F.J."/>
            <person name="Ron M."/>
            <person name="Salzburger W."/>
            <person name="Sanchez-Pulido L."/>
            <person name="Santos M.E."/>
            <person name="Searle S."/>
            <person name="Sharpe T."/>
            <person name="Swofford R."/>
            <person name="Tan F.J."/>
            <person name="Williams L."/>
            <person name="Young S."/>
            <person name="Yin S."/>
            <person name="Okada N."/>
            <person name="Kocher T.D."/>
            <person name="Miska E.A."/>
            <person name="Lander E.S."/>
            <person name="Venkatesh B."/>
            <person name="Fernald R.D."/>
            <person name="Meyer A."/>
            <person name="Ponting C.P."/>
            <person name="Streelman J.T."/>
            <person name="Lindblad-Toh K."/>
            <person name="Seehausen O."/>
            <person name="Di Palma F."/>
        </authorList>
    </citation>
    <scope>NUCLEOTIDE SEQUENCE</scope>
</reference>
<dbReference type="InterPro" id="IPR002048">
    <property type="entry name" value="EF_hand_dom"/>
</dbReference>
<evidence type="ECO:0000313" key="21">
    <source>
        <dbReference type="Ensembl" id="ENSMZEP00005019315.1"/>
    </source>
</evidence>
<dbReference type="InterPro" id="IPR018247">
    <property type="entry name" value="EF_Hand_1_Ca_BS"/>
</dbReference>
<dbReference type="InterPro" id="IPR052490">
    <property type="entry name" value="CHP3"/>
</dbReference>
<sequence>MYNYKHYCKNLHKYIHIVDVCFFTVSQEQIKNLYQRFQQLSGNHEKISRDDLERIPALNNNPIRKQIITAFFDKRNQHQNDVGSLDEIGFEQFLMVMSHFRPVNSTATEEEKVTVRKQKLRFLFNMHDTDNDGIITLDEYRTVVEELLSQSGAIETEVARSIADAAMLEVASTNVHSPHSRPRMISMKESHLSILNRFRWINIFSMMSIRFLDMNSATMRCGKLSS</sequence>
<keyword evidence="16" id="KW-0449">Lipoprotein</keyword>
<evidence type="ECO:0000256" key="6">
    <source>
        <dbReference type="ARBA" id="ARBA00022475"/>
    </source>
</evidence>
<dbReference type="Gene3D" id="1.10.238.10">
    <property type="entry name" value="EF-hand"/>
    <property type="match status" value="1"/>
</dbReference>
<name>A0A3P9CAJ9_9CICH</name>
<evidence type="ECO:0000256" key="10">
    <source>
        <dbReference type="ARBA" id="ARBA00022782"/>
    </source>
</evidence>
<evidence type="ECO:0000256" key="9">
    <source>
        <dbReference type="ARBA" id="ARBA00022723"/>
    </source>
</evidence>
<dbReference type="GO" id="GO:0005737">
    <property type="term" value="C:cytoplasm"/>
    <property type="evidence" value="ECO:0007669"/>
    <property type="project" value="UniProtKB-SubCell"/>
</dbReference>
<comment type="similarity">
    <text evidence="17">Belongs to the calcineurin regulatory subunit family. CHP subfamily.</text>
</comment>
<reference evidence="21" key="3">
    <citation type="submission" date="2025-09" db="UniProtKB">
        <authorList>
            <consortium name="Ensembl"/>
        </authorList>
    </citation>
    <scope>IDENTIFICATION</scope>
</reference>
<keyword evidence="13" id="KW-0472">Membrane</keyword>
<dbReference type="GeneTree" id="ENSGT00940000155845"/>
<comment type="subcellular location">
    <subcellularLocation>
        <location evidence="3">Cell projection</location>
        <location evidence="3">Lamellipodium</location>
    </subcellularLocation>
    <subcellularLocation>
        <location evidence="4">Cell projection</location>
        <location evidence="4">Ruffle membrane</location>
    </subcellularLocation>
    <subcellularLocation>
        <location evidence="2">Cytoplasm</location>
    </subcellularLocation>
    <subcellularLocation>
        <location evidence="5">Membrane</location>
        <topology evidence="5">Lipid-anchor</topology>
    </subcellularLocation>
    <subcellularLocation>
        <location evidence="1">Nucleus</location>
    </subcellularLocation>
</comment>
<dbReference type="SUPFAM" id="SSF47473">
    <property type="entry name" value="EF-hand"/>
    <property type="match status" value="1"/>
</dbReference>
<evidence type="ECO:0000256" key="11">
    <source>
        <dbReference type="ARBA" id="ARBA00022837"/>
    </source>
</evidence>
<organism evidence="21 22">
    <name type="scientific">Maylandia zebra</name>
    <name type="common">zebra mbuna</name>
    <dbReference type="NCBI Taxonomy" id="106582"/>
    <lineage>
        <taxon>Eukaryota</taxon>
        <taxon>Metazoa</taxon>
        <taxon>Chordata</taxon>
        <taxon>Craniata</taxon>
        <taxon>Vertebrata</taxon>
        <taxon>Euteleostomi</taxon>
        <taxon>Actinopterygii</taxon>
        <taxon>Neopterygii</taxon>
        <taxon>Teleostei</taxon>
        <taxon>Neoteleostei</taxon>
        <taxon>Acanthomorphata</taxon>
        <taxon>Ovalentaria</taxon>
        <taxon>Cichlomorphae</taxon>
        <taxon>Cichliformes</taxon>
        <taxon>Cichlidae</taxon>
        <taxon>African cichlids</taxon>
        <taxon>Pseudocrenilabrinae</taxon>
        <taxon>Haplochromini</taxon>
        <taxon>Maylandia</taxon>
        <taxon>Maylandia zebra complex</taxon>
    </lineage>
</organism>
<evidence type="ECO:0000313" key="22">
    <source>
        <dbReference type="Proteomes" id="UP000265160"/>
    </source>
</evidence>
<feature type="domain" description="EF-hand" evidence="20">
    <location>
        <begin position="115"/>
        <end position="150"/>
    </location>
</feature>
<evidence type="ECO:0000256" key="8">
    <source>
        <dbReference type="ARBA" id="ARBA00022707"/>
    </source>
</evidence>
<keyword evidence="10" id="KW-0221">Differentiation</keyword>
<evidence type="ECO:0000256" key="15">
    <source>
        <dbReference type="ARBA" id="ARBA00023273"/>
    </source>
</evidence>
<dbReference type="PROSITE" id="PS00018">
    <property type="entry name" value="EF_HAND_1"/>
    <property type="match status" value="1"/>
</dbReference>
<dbReference type="SMART" id="SM00054">
    <property type="entry name" value="EFh"/>
    <property type="match status" value="1"/>
</dbReference>
<dbReference type="Ensembl" id="ENSMZET00005019939.1">
    <property type="protein sequence ID" value="ENSMZEP00005019315.1"/>
    <property type="gene ID" value="ENSMZEG00005014485.1"/>
</dbReference>
<evidence type="ECO:0000256" key="5">
    <source>
        <dbReference type="ARBA" id="ARBA00004635"/>
    </source>
</evidence>